<dbReference type="RefSeq" id="XP_020118326.1">
    <property type="nucleotide sequence ID" value="XM_020269224.1"/>
</dbReference>
<dbReference type="Pfam" id="PF17168">
    <property type="entry name" value="DUF5127"/>
    <property type="match status" value="1"/>
</dbReference>
<evidence type="ECO:0000256" key="1">
    <source>
        <dbReference type="SAM" id="SignalP"/>
    </source>
</evidence>
<dbReference type="PANTHER" id="PTHR31987:SF1">
    <property type="entry name" value="GLUTAMINASE A"/>
    <property type="match status" value="1"/>
</dbReference>
<dbReference type="PANTHER" id="PTHR31987">
    <property type="entry name" value="GLUTAMINASE A-RELATED"/>
    <property type="match status" value="1"/>
</dbReference>
<feature type="domain" description="Glutaminase A central" evidence="2">
    <location>
        <begin position="342"/>
        <end position="686"/>
    </location>
</feature>
<feature type="signal peptide" evidence="1">
    <location>
        <begin position="1"/>
        <end position="18"/>
    </location>
</feature>
<evidence type="ECO:0000259" key="3">
    <source>
        <dbReference type="Pfam" id="PF17168"/>
    </source>
</evidence>
<proteinExistence type="predicted"/>
<dbReference type="Pfam" id="PF16335">
    <property type="entry name" value="GtaA_6_Hairpin"/>
    <property type="match status" value="1"/>
</dbReference>
<feature type="chain" id="PRO_5013075951" description="Glutaminase A" evidence="1">
    <location>
        <begin position="19"/>
        <end position="695"/>
    </location>
</feature>
<evidence type="ECO:0000313" key="5">
    <source>
        <dbReference type="Proteomes" id="UP000214365"/>
    </source>
</evidence>
<comment type="caution">
    <text evidence="4">The sequence shown here is derived from an EMBL/GenBank/DDBJ whole genome shotgun (WGS) entry which is preliminary data.</text>
</comment>
<name>A0A225AUT3_TALAT</name>
<evidence type="ECO:0000313" key="4">
    <source>
        <dbReference type="EMBL" id="OKL58205.1"/>
    </source>
</evidence>
<dbReference type="InterPro" id="IPR033433">
    <property type="entry name" value="GtaA_N"/>
</dbReference>
<dbReference type="EMBL" id="LFMY01000010">
    <property type="protein sequence ID" value="OKL58205.1"/>
    <property type="molecule type" value="Genomic_DNA"/>
</dbReference>
<dbReference type="AlphaFoldDB" id="A0A225AUT3"/>
<organism evidence="4 5">
    <name type="scientific">Talaromyces atroroseus</name>
    <dbReference type="NCBI Taxonomy" id="1441469"/>
    <lineage>
        <taxon>Eukaryota</taxon>
        <taxon>Fungi</taxon>
        <taxon>Dikarya</taxon>
        <taxon>Ascomycota</taxon>
        <taxon>Pezizomycotina</taxon>
        <taxon>Eurotiomycetes</taxon>
        <taxon>Eurotiomycetidae</taxon>
        <taxon>Eurotiales</taxon>
        <taxon>Trichocomaceae</taxon>
        <taxon>Talaromyces</taxon>
        <taxon>Talaromyces sect. Trachyspermi</taxon>
    </lineage>
</organism>
<gene>
    <name evidence="4" type="ORF">UA08_06449</name>
</gene>
<dbReference type="InterPro" id="IPR052743">
    <property type="entry name" value="Glutaminase_GtaA"/>
</dbReference>
<reference evidence="4 5" key="1">
    <citation type="submission" date="2015-06" db="EMBL/GenBank/DDBJ databases">
        <title>Talaromyces atroroseus IBT 11181 draft genome.</title>
        <authorList>
            <person name="Rasmussen K.B."/>
            <person name="Rasmussen S."/>
            <person name="Petersen B."/>
            <person name="Sicheritz-Ponten T."/>
            <person name="Mortensen U.H."/>
            <person name="Thrane U."/>
        </authorList>
    </citation>
    <scope>NUCLEOTIDE SEQUENCE [LARGE SCALE GENOMIC DNA]</scope>
    <source>
        <strain evidence="4 5">IBT 11181</strain>
    </source>
</reference>
<feature type="domain" description="Glutaminase A N-terminal" evidence="3">
    <location>
        <begin position="104"/>
        <end position="336"/>
    </location>
</feature>
<evidence type="ECO:0000259" key="2">
    <source>
        <dbReference type="Pfam" id="PF16335"/>
    </source>
</evidence>
<accession>A0A225AUT3</accession>
<evidence type="ECO:0008006" key="6">
    <source>
        <dbReference type="Google" id="ProtNLM"/>
    </source>
</evidence>
<dbReference type="OrthoDB" id="431715at2759"/>
<protein>
    <recommendedName>
        <fullName evidence="6">Glutaminase A</fullName>
    </recommendedName>
</protein>
<dbReference type="STRING" id="1441469.A0A225AUT3"/>
<keyword evidence="1" id="KW-0732">Signal</keyword>
<keyword evidence="5" id="KW-1185">Reference proteome</keyword>
<dbReference type="InterPro" id="IPR032514">
    <property type="entry name" value="GtaA_central"/>
</dbReference>
<dbReference type="GeneID" id="31006204"/>
<sequence>MKATSLITMLASLASVMAESTFTPIKPPSQPLAVRSPYLSTWQAAGSGGGNDGYLTGQWTTFWNDRILGWQGLIRVDGTAYNWMGAMGDSPTAATQTSYEYTATRSIYTMTVDEAVELTITFLSPITPDDWKRQSLVFSYLNVSIVSIDGKPHDVQLYADISAEWISGDDSSIAEWEYGKTVDDVVYHQIYRQTQEAWSEISDQTEFGYWYWASTSQNGHSYQNGEDVVVRGQFIDNGVLANTQDTHYRAINDDWPVFAHAFDLGAVTDTPVSRLWSIGLCQDEPIQFTEVSGVIPQTSYYLNYFDNQLEALSFFQNDYATALELSTALDDQLQADSVNANGQSYATLTTLGLRQAFGALQFTGTIDSPLIWLKEISSDGNMNTVDVIFPAHPAYIYTNATILKYLLEPLFINQQSGLYPNSYAMHDVGSHYPNATGYPDGNDEAMPLEESGNMLAMALIYYAVSKNVTFLESYYDLLAQWTEYLIEDSLVPANQASTDDFEGALANQTNLAIKGIVGIKAQSIIANLTGRSADAQNYSDIAESYVPQWINFANDTTANPPHFELNYNNVSTWSILYNTFPDKAMSLGIVPQSVYDEQSKFYATVLHDFGLALDTRHNWSKSDWEIWGAATSNSDTRQAIIDAVAAYAADTSEWLPFGDLYETLTGDYVPGDHFANRPVQGGLLAVLVANMGITV</sequence>
<dbReference type="Proteomes" id="UP000214365">
    <property type="component" value="Unassembled WGS sequence"/>
</dbReference>